<feature type="chain" id="PRO_5003629997" evidence="2">
    <location>
        <begin position="30"/>
        <end position="437"/>
    </location>
</feature>
<dbReference type="InterPro" id="IPR016047">
    <property type="entry name" value="M23ase_b-sheet_dom"/>
</dbReference>
<gene>
    <name evidence="4" type="ordered locus">HBHAL_5121</name>
</gene>
<dbReference type="EMBL" id="HE717023">
    <property type="protein sequence ID" value="CCG47457.1"/>
    <property type="molecule type" value="Genomic_DNA"/>
</dbReference>
<reference evidence="4 5" key="1">
    <citation type="journal article" date="2013" name="Environ. Microbiol.">
        <title>Chloride and organic osmolytes: a hybrid strategy to cope with elevated salinities by the moderately halophilic, chloride-dependent bacterium Halobacillus halophilus.</title>
        <authorList>
            <person name="Saum S.H."/>
            <person name="Pfeiffer F."/>
            <person name="Palm P."/>
            <person name="Rampp M."/>
            <person name="Schuster S.C."/>
            <person name="Muller V."/>
            <person name="Oesterhelt D."/>
        </authorList>
    </citation>
    <scope>NUCLEOTIDE SEQUENCE [LARGE SCALE GENOMIC DNA]</scope>
    <source>
        <strain evidence="5">ATCC 35676 / DSM 2266 / JCM 20832 / KCTC 3685 / LMG 17431 / NBRC 102448 / NCIMB 2269</strain>
    </source>
</reference>
<evidence type="ECO:0000256" key="2">
    <source>
        <dbReference type="SAM" id="SignalP"/>
    </source>
</evidence>
<dbReference type="STRING" id="866895.HBHAL_5121"/>
<dbReference type="CDD" id="cd12797">
    <property type="entry name" value="M23_peptidase"/>
    <property type="match status" value="1"/>
</dbReference>
<dbReference type="PANTHER" id="PTHR21666">
    <property type="entry name" value="PEPTIDASE-RELATED"/>
    <property type="match status" value="1"/>
</dbReference>
<keyword evidence="5" id="KW-1185">Reference proteome</keyword>
<dbReference type="SUPFAM" id="SSF51261">
    <property type="entry name" value="Duplicated hybrid motif"/>
    <property type="match status" value="1"/>
</dbReference>
<keyword evidence="1 2" id="KW-0732">Signal</keyword>
<feature type="signal peptide" evidence="2">
    <location>
        <begin position="1"/>
        <end position="29"/>
    </location>
</feature>
<evidence type="ECO:0000256" key="1">
    <source>
        <dbReference type="ARBA" id="ARBA00022729"/>
    </source>
</evidence>
<name>I0JTI4_HALH3</name>
<dbReference type="InterPro" id="IPR050570">
    <property type="entry name" value="Cell_wall_metabolism_enzyme"/>
</dbReference>
<dbReference type="eggNOG" id="COG0739">
    <property type="taxonomic scope" value="Bacteria"/>
</dbReference>
<dbReference type="Proteomes" id="UP000007397">
    <property type="component" value="Chromosome"/>
</dbReference>
<dbReference type="Pfam" id="PF07501">
    <property type="entry name" value="G5"/>
    <property type="match status" value="1"/>
</dbReference>
<evidence type="ECO:0000313" key="5">
    <source>
        <dbReference type="Proteomes" id="UP000007397"/>
    </source>
</evidence>
<dbReference type="Pfam" id="PF01551">
    <property type="entry name" value="Peptidase_M23"/>
    <property type="match status" value="1"/>
</dbReference>
<dbReference type="InterPro" id="IPR011055">
    <property type="entry name" value="Dup_hybrid_motif"/>
</dbReference>
<dbReference type="RefSeq" id="WP_014645338.1">
    <property type="nucleotide sequence ID" value="NC_017668.1"/>
</dbReference>
<dbReference type="SMART" id="SM01208">
    <property type="entry name" value="G5"/>
    <property type="match status" value="1"/>
</dbReference>
<keyword evidence="4" id="KW-0378">Hydrolase</keyword>
<dbReference type="AlphaFoldDB" id="I0JTI4"/>
<proteinExistence type="predicted"/>
<dbReference type="PATRIC" id="fig|866895.3.peg.4159"/>
<evidence type="ECO:0000259" key="3">
    <source>
        <dbReference type="PROSITE" id="PS51109"/>
    </source>
</evidence>
<dbReference type="Gene3D" id="2.20.230.10">
    <property type="entry name" value="Resuscitation-promoting factor rpfb"/>
    <property type="match status" value="1"/>
</dbReference>
<accession>I0JTI4</accession>
<feature type="domain" description="G5" evidence="3">
    <location>
        <begin position="228"/>
        <end position="309"/>
    </location>
</feature>
<dbReference type="PANTHER" id="PTHR21666:SF270">
    <property type="entry name" value="MUREIN HYDROLASE ACTIVATOR ENVC"/>
    <property type="match status" value="1"/>
</dbReference>
<sequence>MKKDRRAVLSKAAFTGVLVLSLTVGTAYADKNLNTVYQVYVDDESIGTVEKKEDIQAFIEDRVHRAEITYSEEDLKLNEDITFTREKNLSSESNKAKVLDQLEESISVSAESVQVNIDDQTVAHLSDHEEIEDVKKRLKEKYVEENILTQLESKDSKGKPIEKEEGESGILSVELSHEIKGESSEVHPSQISSVSQAVQEVKNGVVVENSDESQGGNKPIEGEVSEPLTEVVVKEKDVQEQTIESSRKIVETNDLLKGETETKQEGSDGRKEIHTLITKKNGSVETRETLKEEVVEEPVEEVILKGTKIIPSRGTGTFAWPAVEGTITSHVGERWGRYHKGIDIAGVDDRTIKAADNGEVVTAEYQSGFGNKVVIDHNNGYETIYAHLDSIDVEVGETVRKGNKLGVMGTTGNSTGVHLHFEIHKDGKLEDPASFFK</sequence>
<dbReference type="KEGG" id="hhd:HBHAL_5121"/>
<dbReference type="HOGENOM" id="CLU_027710_2_1_9"/>
<dbReference type="PROSITE" id="PS51109">
    <property type="entry name" value="G5"/>
    <property type="match status" value="1"/>
</dbReference>
<organism evidence="4 5">
    <name type="scientific">Halobacillus halophilus (strain ATCC 35676 / DSM 2266 / JCM 20832 / KCTC 3685 / LMG 17431 / NBRC 102448 / NCIMB 2269)</name>
    <name type="common">Sporosarcina halophila</name>
    <dbReference type="NCBI Taxonomy" id="866895"/>
    <lineage>
        <taxon>Bacteria</taxon>
        <taxon>Bacillati</taxon>
        <taxon>Bacillota</taxon>
        <taxon>Bacilli</taxon>
        <taxon>Bacillales</taxon>
        <taxon>Bacillaceae</taxon>
        <taxon>Halobacillus</taxon>
    </lineage>
</organism>
<protein>
    <submittedName>
        <fullName evidence="4">M23 family peptidase</fullName>
        <ecNumber evidence="4">3.4.24.-</ecNumber>
    </submittedName>
</protein>
<dbReference type="Gene3D" id="2.70.70.10">
    <property type="entry name" value="Glucose Permease (Domain IIA)"/>
    <property type="match status" value="1"/>
</dbReference>
<dbReference type="EC" id="3.4.24.-" evidence="4"/>
<dbReference type="InterPro" id="IPR011098">
    <property type="entry name" value="G5_dom"/>
</dbReference>
<dbReference type="GO" id="GO:0004222">
    <property type="term" value="F:metalloendopeptidase activity"/>
    <property type="evidence" value="ECO:0007669"/>
    <property type="project" value="TreeGrafter"/>
</dbReference>
<evidence type="ECO:0000313" key="4">
    <source>
        <dbReference type="EMBL" id="CCG47457.1"/>
    </source>
</evidence>